<sequence>MPHPGGNVLVVLSLRGGIDGLGMVVPHGDPAYYTARPTIALPKASLVAADAMFGLHPQMAPLTWLWDAGELAAVHAVGLPVPNRSHFSAMEEIEDADPGSSVRRGWINRMIGQDATDDPSEAVQLGTSVVPTELYGAAPTLAAGRLSDISLVGADANVWGQRRRTELDRMWAGASTPALAGAYASATRTVDLLAPTAAADYVPTPGVTYPTTWPDRDLADALQDTAQLIKADLGTSAVAIDFGSWDMHSDYGTTEWGNMRSMTGALARVLSAFLRDLGPLRDRVTVVTISEFGRRVKENGNRGLDHGWGNMMLLAGAGVRGGRYYGSWPGLGTGTQVDADLQVTTDYRNVLAEVITRRFPERSLAGVFPGLGYAPLGLMR</sequence>
<evidence type="ECO:0000313" key="2">
    <source>
        <dbReference type="Proteomes" id="UP000683575"/>
    </source>
</evidence>
<reference evidence="1" key="1">
    <citation type="submission" date="2021-06" db="EMBL/GenBank/DDBJ databases">
        <title>Complete genome sequence of Nocardioides sp. G188.</title>
        <authorList>
            <person name="Im W.-T."/>
        </authorList>
    </citation>
    <scope>NUCLEOTIDE SEQUENCE</scope>
    <source>
        <strain evidence="1">G188</strain>
    </source>
</reference>
<dbReference type="InterPro" id="IPR010869">
    <property type="entry name" value="DUF1501"/>
</dbReference>
<gene>
    <name evidence="1" type="ORF">KRR39_03970</name>
</gene>
<dbReference type="Proteomes" id="UP000683575">
    <property type="component" value="Chromosome"/>
</dbReference>
<dbReference type="AlphaFoldDB" id="A0A975T060"/>
<proteinExistence type="predicted"/>
<dbReference type="PANTHER" id="PTHR43737">
    <property type="entry name" value="BLL7424 PROTEIN"/>
    <property type="match status" value="1"/>
</dbReference>
<dbReference type="Pfam" id="PF07394">
    <property type="entry name" value="DUF1501"/>
    <property type="match status" value="1"/>
</dbReference>
<dbReference type="KEGG" id="nps:KRR39_03970"/>
<dbReference type="RefSeq" id="WP_216940843.1">
    <property type="nucleotide sequence ID" value="NZ_CP077062.1"/>
</dbReference>
<name>A0A975T060_9ACTN</name>
<organism evidence="1 2">
    <name type="scientific">Nocardioides panacis</name>
    <dbReference type="NCBI Taxonomy" id="2849501"/>
    <lineage>
        <taxon>Bacteria</taxon>
        <taxon>Bacillati</taxon>
        <taxon>Actinomycetota</taxon>
        <taxon>Actinomycetes</taxon>
        <taxon>Propionibacteriales</taxon>
        <taxon>Nocardioidaceae</taxon>
        <taxon>Nocardioides</taxon>
    </lineage>
</organism>
<evidence type="ECO:0000313" key="1">
    <source>
        <dbReference type="EMBL" id="QWZ08997.1"/>
    </source>
</evidence>
<accession>A0A975T060</accession>
<dbReference type="EMBL" id="CP077062">
    <property type="protein sequence ID" value="QWZ08997.1"/>
    <property type="molecule type" value="Genomic_DNA"/>
</dbReference>
<keyword evidence="2" id="KW-1185">Reference proteome</keyword>
<dbReference type="PANTHER" id="PTHR43737:SF1">
    <property type="entry name" value="DUF1501 DOMAIN-CONTAINING PROTEIN"/>
    <property type="match status" value="1"/>
</dbReference>
<protein>
    <submittedName>
        <fullName evidence="1">DUF1501 domain-containing protein</fullName>
    </submittedName>
</protein>